<comment type="caution">
    <text evidence="1">The sequence shown here is derived from an EMBL/GenBank/DDBJ whole genome shotgun (WGS) entry which is preliminary data.</text>
</comment>
<dbReference type="EMBL" id="WNYA01000009">
    <property type="protein sequence ID" value="KAG8555797.1"/>
    <property type="molecule type" value="Genomic_DNA"/>
</dbReference>
<keyword evidence="2" id="KW-1185">Reference proteome</keyword>
<evidence type="ECO:0000313" key="2">
    <source>
        <dbReference type="Proteomes" id="UP000824782"/>
    </source>
</evidence>
<protein>
    <submittedName>
        <fullName evidence="1">Uncharacterized protein</fullName>
    </submittedName>
</protein>
<dbReference type="Proteomes" id="UP000824782">
    <property type="component" value="Unassembled WGS sequence"/>
</dbReference>
<evidence type="ECO:0000313" key="1">
    <source>
        <dbReference type="EMBL" id="KAG8555797.1"/>
    </source>
</evidence>
<proteinExistence type="predicted"/>
<dbReference type="AlphaFoldDB" id="A0AAV7A7L8"/>
<gene>
    <name evidence="1" type="ORF">GDO81_017818</name>
</gene>
<organism evidence="1 2">
    <name type="scientific">Engystomops pustulosus</name>
    <name type="common">Tungara frog</name>
    <name type="synonym">Physalaemus pustulosus</name>
    <dbReference type="NCBI Taxonomy" id="76066"/>
    <lineage>
        <taxon>Eukaryota</taxon>
        <taxon>Metazoa</taxon>
        <taxon>Chordata</taxon>
        <taxon>Craniata</taxon>
        <taxon>Vertebrata</taxon>
        <taxon>Euteleostomi</taxon>
        <taxon>Amphibia</taxon>
        <taxon>Batrachia</taxon>
        <taxon>Anura</taxon>
        <taxon>Neobatrachia</taxon>
        <taxon>Hyloidea</taxon>
        <taxon>Leptodactylidae</taxon>
        <taxon>Leiuperinae</taxon>
        <taxon>Engystomops</taxon>
    </lineage>
</organism>
<reference evidence="1" key="1">
    <citation type="thesis" date="2020" institute="ProQuest LLC" country="789 East Eisenhower Parkway, Ann Arbor, MI, USA">
        <title>Comparative Genomics and Chromosome Evolution.</title>
        <authorList>
            <person name="Mudd A.B."/>
        </authorList>
    </citation>
    <scope>NUCLEOTIDE SEQUENCE</scope>
    <source>
        <strain evidence="1">237g6f4</strain>
        <tissue evidence="1">Blood</tissue>
    </source>
</reference>
<accession>A0AAV7A7L8</accession>
<name>A0AAV7A7L8_ENGPU</name>
<sequence>MGYKDASRRAEIHRKAKILKDLSKHLYQKFGTKHTPLEILKRYNYLKNHQYPLLCAIRRKIALKRSQHPNAENIERAVSNLQAEISEEPSQSNPGEREEVLTLTLEPIPSERQTPHDLHANPTTSTLDLILQQFQQVSVKCDEILKIIRDLRIKVNQLEKRILTM</sequence>